<dbReference type="CDD" id="cd07067">
    <property type="entry name" value="HP_PGM_like"/>
    <property type="match status" value="1"/>
</dbReference>
<dbReference type="SUPFAM" id="SSF53254">
    <property type="entry name" value="Phosphoglycerate mutase-like"/>
    <property type="match status" value="1"/>
</dbReference>
<evidence type="ECO:0000256" key="2">
    <source>
        <dbReference type="ARBA" id="ARBA00023235"/>
    </source>
</evidence>
<dbReference type="InterPro" id="IPR050275">
    <property type="entry name" value="PGM_Phosphatase"/>
</dbReference>
<dbReference type="SMART" id="SM00855">
    <property type="entry name" value="PGAM"/>
    <property type="match status" value="1"/>
</dbReference>
<dbReference type="InterPro" id="IPR001345">
    <property type="entry name" value="PG/BPGM_mutase_AS"/>
</dbReference>
<dbReference type="GO" id="GO:0005737">
    <property type="term" value="C:cytoplasm"/>
    <property type="evidence" value="ECO:0007669"/>
    <property type="project" value="TreeGrafter"/>
</dbReference>
<dbReference type="AlphaFoldDB" id="A0A1F6CXH7"/>
<evidence type="ECO:0008006" key="5">
    <source>
        <dbReference type="Google" id="ProtNLM"/>
    </source>
</evidence>
<dbReference type="PANTHER" id="PTHR48100:SF1">
    <property type="entry name" value="HISTIDINE PHOSPHATASE FAMILY PROTEIN-RELATED"/>
    <property type="match status" value="1"/>
</dbReference>
<name>A0A1F6CXH7_HANXR</name>
<gene>
    <name evidence="3" type="ORF">A3F84_03715</name>
</gene>
<evidence type="ECO:0000256" key="1">
    <source>
        <dbReference type="ARBA" id="ARBA00023152"/>
    </source>
</evidence>
<dbReference type="Gene3D" id="3.40.50.1240">
    <property type="entry name" value="Phosphoglycerate mutase-like"/>
    <property type="match status" value="1"/>
</dbReference>
<dbReference type="PROSITE" id="PS00175">
    <property type="entry name" value="PG_MUTASE"/>
    <property type="match status" value="1"/>
</dbReference>
<evidence type="ECO:0000313" key="3">
    <source>
        <dbReference type="EMBL" id="OGG53876.1"/>
    </source>
</evidence>
<keyword evidence="1" id="KW-0324">Glycolysis</keyword>
<dbReference type="EMBL" id="MFKF01000116">
    <property type="protein sequence ID" value="OGG53876.1"/>
    <property type="molecule type" value="Genomic_DNA"/>
</dbReference>
<accession>A0A1F6CXH7</accession>
<dbReference type="InterPro" id="IPR013078">
    <property type="entry name" value="His_Pase_superF_clade-1"/>
</dbReference>
<evidence type="ECO:0000313" key="4">
    <source>
        <dbReference type="Proteomes" id="UP000178606"/>
    </source>
</evidence>
<dbReference type="GO" id="GO:0016791">
    <property type="term" value="F:phosphatase activity"/>
    <property type="evidence" value="ECO:0007669"/>
    <property type="project" value="TreeGrafter"/>
</dbReference>
<dbReference type="InterPro" id="IPR029033">
    <property type="entry name" value="His_PPase_superfam"/>
</dbReference>
<reference evidence="3 4" key="1">
    <citation type="journal article" date="2016" name="Nat. Commun.">
        <title>Thousands of microbial genomes shed light on interconnected biogeochemical processes in an aquifer system.</title>
        <authorList>
            <person name="Anantharaman K."/>
            <person name="Brown C.T."/>
            <person name="Hug L.A."/>
            <person name="Sharon I."/>
            <person name="Castelle C.J."/>
            <person name="Probst A.J."/>
            <person name="Thomas B.C."/>
            <person name="Singh A."/>
            <person name="Wilkins M.J."/>
            <person name="Karaoz U."/>
            <person name="Brodie E.L."/>
            <person name="Williams K.H."/>
            <person name="Hubbard S.S."/>
            <person name="Banfield J.F."/>
        </authorList>
    </citation>
    <scope>NUCLEOTIDE SEQUENCE [LARGE SCALE GENOMIC DNA]</scope>
    <source>
        <strain evidence="4">RIFCSPLOWO2_12_FULL_64_10</strain>
    </source>
</reference>
<dbReference type="Pfam" id="PF00300">
    <property type="entry name" value="His_Phos_1"/>
    <property type="match status" value="1"/>
</dbReference>
<dbReference type="Proteomes" id="UP000178606">
    <property type="component" value="Unassembled WGS sequence"/>
</dbReference>
<sequence>MELYLIRHGQSANNATEETGQRVCDPPLTEAGRIQARLVAGGLRDLDRARVSWSDGKGLRLTRLYVSPMLRALETAEAIRQATGLIPYVWADVHEVGGVWLDHGDGRGPVGLPGMGRAEMREWFPHFVLPVEVREDGWWNRPHEEDERGRVRAQRVAEELRELAGTDERIGIVSHGGFGSYLIDVLLGLPFTPHIRFSMNNTSVCRVDITPERASVRFSNRADHLPTELVT</sequence>
<organism evidence="3 4">
    <name type="scientific">Handelsmanbacteria sp. (strain RIFCSPLOWO2_12_FULL_64_10)</name>
    <dbReference type="NCBI Taxonomy" id="1817868"/>
    <lineage>
        <taxon>Bacteria</taxon>
        <taxon>Candidatus Handelsmaniibacteriota</taxon>
    </lineage>
</organism>
<dbReference type="PANTHER" id="PTHR48100">
    <property type="entry name" value="BROAD-SPECIFICITY PHOSPHATASE YOR283W-RELATED"/>
    <property type="match status" value="1"/>
</dbReference>
<keyword evidence="2" id="KW-0413">Isomerase</keyword>
<proteinExistence type="predicted"/>
<comment type="caution">
    <text evidence="3">The sequence shown here is derived from an EMBL/GenBank/DDBJ whole genome shotgun (WGS) entry which is preliminary data.</text>
</comment>
<protein>
    <recommendedName>
        <fullName evidence="5">Phosphoglycerate mutase</fullName>
    </recommendedName>
</protein>